<evidence type="ECO:0000256" key="18">
    <source>
        <dbReference type="ARBA" id="ARBA00023242"/>
    </source>
</evidence>
<keyword evidence="9" id="KW-0540">Nuclease</keyword>
<dbReference type="Pfam" id="PF23598">
    <property type="entry name" value="LRR_14"/>
    <property type="match status" value="1"/>
</dbReference>
<evidence type="ECO:0000256" key="14">
    <source>
        <dbReference type="ARBA" id="ARBA00022842"/>
    </source>
</evidence>
<sequence length="580" mass="67313">NFAAGQTAAAQFNRRRTDKRKTGRKTHQPAGERGGQTMHRKRKWEQGRASRQVQFLTAEDRETGGKACWDQLEIVGNVKIFPPGLCCMTYLRYLYMSHNKISVIPSQISQLKNLVHLDLSFNMIKILPPEIGELTELKELYLQNNQIRALPMQIGRLFQLTTLNLNHNPLSPDISQLYNAETTQNMLSWFLDSEGFAMPPPPSRNWRYLRNPNDTSDGMAFTLMCYNVLCEGYATKKQYPYCPSWALQWEYRRRGIMDEIRVYQADILCLQEVETEQFSVFFKPELAKSGYDGIFSAKSRAKTMSASESKYVDGVAIFWKKERFNLIKEDVIEFSRMAVERYEKDCKDNHEMINRVMVKDNIALMAIFEVKDEVSAQSRQLVVSTAHIHWDPEYSDVKVIQSIMLLSALWKKIEDHMLQQRPGVESVDVTSMPLIICGDFNSLPESGVFEYLATGKINKSHPDFKELGYENILDKLTPHRSQHHPELLEHDLNLVRCYDQEVGMRYTNYTYDFRGVIDYIFFTGAHFSNIGCLDMIPETWFTEHNILGCPHPHISSDHFSLLVELELKPEQQQQRDLVRK</sequence>
<evidence type="ECO:0000256" key="11">
    <source>
        <dbReference type="ARBA" id="ARBA00022737"/>
    </source>
</evidence>
<evidence type="ECO:0000256" key="17">
    <source>
        <dbReference type="ARBA" id="ARBA00023163"/>
    </source>
</evidence>
<evidence type="ECO:0000256" key="10">
    <source>
        <dbReference type="ARBA" id="ARBA00022723"/>
    </source>
</evidence>
<accession>A0A1I8H2V5</accession>
<evidence type="ECO:0000256" key="9">
    <source>
        <dbReference type="ARBA" id="ARBA00022722"/>
    </source>
</evidence>
<dbReference type="Gene3D" id="3.80.10.10">
    <property type="entry name" value="Ribonuclease Inhibitor"/>
    <property type="match status" value="1"/>
</dbReference>
<evidence type="ECO:0000256" key="12">
    <source>
        <dbReference type="ARBA" id="ARBA00022801"/>
    </source>
</evidence>
<evidence type="ECO:0000256" key="5">
    <source>
        <dbReference type="ARBA" id="ARBA00010774"/>
    </source>
</evidence>
<keyword evidence="10" id="KW-0479">Metal-binding</keyword>
<dbReference type="GO" id="GO:0005737">
    <property type="term" value="C:cytoplasm"/>
    <property type="evidence" value="ECO:0007669"/>
    <property type="project" value="UniProtKB-SubCell"/>
</dbReference>
<dbReference type="InterPro" id="IPR032675">
    <property type="entry name" value="LRR_dom_sf"/>
</dbReference>
<dbReference type="PANTHER" id="PTHR12121">
    <property type="entry name" value="CARBON CATABOLITE REPRESSOR PROTEIN 4"/>
    <property type="match status" value="1"/>
</dbReference>
<dbReference type="InterPro" id="IPR055414">
    <property type="entry name" value="LRR_R13L4/SHOC2-like"/>
</dbReference>
<keyword evidence="18" id="KW-0539">Nucleus</keyword>
<evidence type="ECO:0000256" key="22">
    <source>
        <dbReference type="SAM" id="MobiDB-lite"/>
    </source>
</evidence>
<evidence type="ECO:0000256" key="15">
    <source>
        <dbReference type="ARBA" id="ARBA00022884"/>
    </source>
</evidence>
<feature type="domain" description="Disease resistance R13L4/SHOC-2-like LRR" evidence="24">
    <location>
        <begin position="85"/>
        <end position="167"/>
    </location>
</feature>
<evidence type="ECO:0000256" key="7">
    <source>
        <dbReference type="ARBA" id="ARBA00022490"/>
    </source>
</evidence>
<keyword evidence="13" id="KW-0269">Exonuclease</keyword>
<keyword evidence="11" id="KW-0677">Repeat</keyword>
<dbReference type="CDD" id="cd09097">
    <property type="entry name" value="Deadenylase_CCR4"/>
    <property type="match status" value="1"/>
</dbReference>
<dbReference type="InterPro" id="IPR050410">
    <property type="entry name" value="CCR4/nocturin_mRNA_transcr"/>
</dbReference>
<proteinExistence type="inferred from homology"/>
<evidence type="ECO:0000256" key="3">
    <source>
        <dbReference type="ARBA" id="ARBA00004123"/>
    </source>
</evidence>
<keyword evidence="14" id="KW-0460">Magnesium</keyword>
<keyword evidence="16" id="KW-0805">Transcription regulation</keyword>
<evidence type="ECO:0000256" key="19">
    <source>
        <dbReference type="ARBA" id="ARBA00030493"/>
    </source>
</evidence>
<evidence type="ECO:0000256" key="2">
    <source>
        <dbReference type="ARBA" id="ARBA00001946"/>
    </source>
</evidence>
<dbReference type="PANTHER" id="PTHR12121:SF100">
    <property type="entry name" value="POLY(A)-SPECIFIC RIBONUCLEASE"/>
    <property type="match status" value="1"/>
</dbReference>
<dbReference type="SMART" id="SM00369">
    <property type="entry name" value="LRR_TYP"/>
    <property type="match status" value="3"/>
</dbReference>
<comment type="cofactor">
    <cofactor evidence="2">
        <name>Mg(2+)</name>
        <dbReference type="ChEBI" id="CHEBI:18420"/>
    </cofactor>
</comment>
<dbReference type="GO" id="GO:0003723">
    <property type="term" value="F:RNA binding"/>
    <property type="evidence" value="ECO:0007669"/>
    <property type="project" value="UniProtKB-KW"/>
</dbReference>
<keyword evidence="7" id="KW-0963">Cytoplasm</keyword>
<evidence type="ECO:0000259" key="23">
    <source>
        <dbReference type="Pfam" id="PF03372"/>
    </source>
</evidence>
<dbReference type="SUPFAM" id="SSF52058">
    <property type="entry name" value="L domain-like"/>
    <property type="match status" value="1"/>
</dbReference>
<feature type="region of interest" description="Disordered" evidence="22">
    <location>
        <begin position="1"/>
        <end position="49"/>
    </location>
</feature>
<feature type="domain" description="Endonuclease/exonuclease/phosphatase" evidence="23">
    <location>
        <begin position="225"/>
        <end position="558"/>
    </location>
</feature>
<dbReference type="WBParaSite" id="maker-uti_cns_0046263-snap-gene-0.14-mRNA-1">
    <property type="protein sequence ID" value="maker-uti_cns_0046263-snap-gene-0.14-mRNA-1"/>
    <property type="gene ID" value="maker-uti_cns_0046263-snap-gene-0.14"/>
</dbReference>
<evidence type="ECO:0000256" key="13">
    <source>
        <dbReference type="ARBA" id="ARBA00022839"/>
    </source>
</evidence>
<evidence type="ECO:0000256" key="21">
    <source>
        <dbReference type="ARBA" id="ARBA00033317"/>
    </source>
</evidence>
<protein>
    <recommendedName>
        <fullName evidence="6">poly(A)-specific ribonuclease</fullName>
        <ecNumber evidence="6">3.1.13.4</ecNumber>
    </recommendedName>
    <alternativeName>
        <fullName evidence="19">Carbon catabolite repressor protein 4</fullName>
    </alternativeName>
    <alternativeName>
        <fullName evidence="20">Cytoplasmic deadenylase</fullName>
    </alternativeName>
    <alternativeName>
        <fullName evidence="21">Glucose-repressible alcohol dehydrogenase transcriptional effector</fullName>
    </alternativeName>
</protein>
<evidence type="ECO:0000256" key="4">
    <source>
        <dbReference type="ARBA" id="ARBA00004496"/>
    </source>
</evidence>
<dbReference type="GO" id="GO:0004535">
    <property type="term" value="F:poly(A)-specific ribonuclease activity"/>
    <property type="evidence" value="ECO:0007669"/>
    <property type="project" value="UniProtKB-EC"/>
</dbReference>
<dbReference type="AlphaFoldDB" id="A0A1I8H2V5"/>
<dbReference type="GO" id="GO:0005634">
    <property type="term" value="C:nucleus"/>
    <property type="evidence" value="ECO:0007669"/>
    <property type="project" value="UniProtKB-SubCell"/>
</dbReference>
<evidence type="ECO:0000256" key="8">
    <source>
        <dbReference type="ARBA" id="ARBA00022614"/>
    </source>
</evidence>
<dbReference type="SUPFAM" id="SSF56219">
    <property type="entry name" value="DNase I-like"/>
    <property type="match status" value="1"/>
</dbReference>
<evidence type="ECO:0000256" key="20">
    <source>
        <dbReference type="ARBA" id="ARBA00031469"/>
    </source>
</evidence>
<dbReference type="InterPro" id="IPR001611">
    <property type="entry name" value="Leu-rich_rpt"/>
</dbReference>
<dbReference type="InterPro" id="IPR005135">
    <property type="entry name" value="Endo/exonuclease/phosphatase"/>
</dbReference>
<dbReference type="EC" id="3.1.13.4" evidence="6"/>
<keyword evidence="12" id="KW-0378">Hydrolase</keyword>
<keyword evidence="17" id="KW-0804">Transcription</keyword>
<comment type="similarity">
    <text evidence="5">Belongs to the CCR4/nocturin family.</text>
</comment>
<dbReference type="Proteomes" id="UP000095280">
    <property type="component" value="Unplaced"/>
</dbReference>
<dbReference type="WBParaSite" id="maker-uti_cns_0004217-snap-gene-0.5-mRNA-1">
    <property type="protein sequence ID" value="maker-uti_cns_0004217-snap-gene-0.5-mRNA-1"/>
    <property type="gene ID" value="maker-uti_cns_0004217-snap-gene-0.5"/>
</dbReference>
<keyword evidence="8" id="KW-0433">Leucine-rich repeat</keyword>
<reference evidence="26 27" key="1">
    <citation type="submission" date="2016-11" db="UniProtKB">
        <authorList>
            <consortium name="WormBaseParasite"/>
        </authorList>
    </citation>
    <scope>IDENTIFICATION</scope>
</reference>
<evidence type="ECO:0000256" key="6">
    <source>
        <dbReference type="ARBA" id="ARBA00012161"/>
    </source>
</evidence>
<dbReference type="PROSITE" id="PS51450">
    <property type="entry name" value="LRR"/>
    <property type="match status" value="2"/>
</dbReference>
<keyword evidence="25" id="KW-1185">Reference proteome</keyword>
<keyword evidence="15" id="KW-0694">RNA-binding</keyword>
<feature type="compositionally biased region" description="Basic residues" evidence="22">
    <location>
        <begin position="13"/>
        <end position="27"/>
    </location>
</feature>
<evidence type="ECO:0000256" key="1">
    <source>
        <dbReference type="ARBA" id="ARBA00001663"/>
    </source>
</evidence>
<evidence type="ECO:0000313" key="27">
    <source>
        <dbReference type="WBParaSite" id="maker-uti_cns_0046263-snap-gene-0.14-mRNA-1"/>
    </source>
</evidence>
<dbReference type="InterPro" id="IPR003591">
    <property type="entry name" value="Leu-rich_rpt_typical-subtyp"/>
</dbReference>
<dbReference type="FunFam" id="3.60.10.10:FF:000002">
    <property type="entry name" value="CCR4-NOT transcription complex subunit 6 like"/>
    <property type="match status" value="1"/>
</dbReference>
<dbReference type="InterPro" id="IPR036691">
    <property type="entry name" value="Endo/exonu/phosph_ase_sf"/>
</dbReference>
<evidence type="ECO:0000313" key="25">
    <source>
        <dbReference type="Proteomes" id="UP000095280"/>
    </source>
</evidence>
<dbReference type="Pfam" id="PF03372">
    <property type="entry name" value="Exo_endo_phos"/>
    <property type="match status" value="1"/>
</dbReference>
<dbReference type="Gene3D" id="3.60.10.10">
    <property type="entry name" value="Endonuclease/exonuclease/phosphatase"/>
    <property type="match status" value="1"/>
</dbReference>
<organism evidence="25 26">
    <name type="scientific">Macrostomum lignano</name>
    <dbReference type="NCBI Taxonomy" id="282301"/>
    <lineage>
        <taxon>Eukaryota</taxon>
        <taxon>Metazoa</taxon>
        <taxon>Spiralia</taxon>
        <taxon>Lophotrochozoa</taxon>
        <taxon>Platyhelminthes</taxon>
        <taxon>Rhabditophora</taxon>
        <taxon>Macrostomorpha</taxon>
        <taxon>Macrostomida</taxon>
        <taxon>Macrostomidae</taxon>
        <taxon>Macrostomum</taxon>
    </lineage>
</organism>
<name>A0A1I8H2V5_9PLAT</name>
<evidence type="ECO:0000313" key="26">
    <source>
        <dbReference type="WBParaSite" id="maker-uti_cns_0004217-snap-gene-0.5-mRNA-1"/>
    </source>
</evidence>
<comment type="subcellular location">
    <subcellularLocation>
        <location evidence="4">Cytoplasm</location>
    </subcellularLocation>
    <subcellularLocation>
        <location evidence="3">Nucleus</location>
    </subcellularLocation>
</comment>
<comment type="catalytic activity">
    <reaction evidence="1">
        <text>Exonucleolytic cleavage of poly(A) to 5'-AMP.</text>
        <dbReference type="EC" id="3.1.13.4"/>
    </reaction>
</comment>
<evidence type="ECO:0000256" key="16">
    <source>
        <dbReference type="ARBA" id="ARBA00023015"/>
    </source>
</evidence>
<evidence type="ECO:0000259" key="24">
    <source>
        <dbReference type="Pfam" id="PF23598"/>
    </source>
</evidence>
<dbReference type="GO" id="GO:0046872">
    <property type="term" value="F:metal ion binding"/>
    <property type="evidence" value="ECO:0007669"/>
    <property type="project" value="UniProtKB-KW"/>
</dbReference>